<keyword evidence="1" id="KW-0812">Transmembrane</keyword>
<sequence>PPVCACIRFPALTAAASSRPSSTCKLPPVPHPWWPVVSRKYFESALCLLFHLYLPLYCFLCVFTFLCLFTVFLCFLPFHALSVSPLPSPPPLSFFLPLRPLWP</sequence>
<evidence type="ECO:0000256" key="1">
    <source>
        <dbReference type="SAM" id="Phobius"/>
    </source>
</evidence>
<dbReference type="AlphaFoldDB" id="A0AAV7ST87"/>
<accession>A0AAV7ST87</accession>
<gene>
    <name evidence="2" type="ORF">NDU88_007736</name>
</gene>
<reference evidence="2" key="1">
    <citation type="journal article" date="2022" name="bioRxiv">
        <title>Sequencing and chromosome-scale assembly of the giantPleurodeles waltlgenome.</title>
        <authorList>
            <person name="Brown T."/>
            <person name="Elewa A."/>
            <person name="Iarovenko S."/>
            <person name="Subramanian E."/>
            <person name="Araus A.J."/>
            <person name="Petzold A."/>
            <person name="Susuki M."/>
            <person name="Suzuki K.-i.T."/>
            <person name="Hayashi T."/>
            <person name="Toyoda A."/>
            <person name="Oliveira C."/>
            <person name="Osipova E."/>
            <person name="Leigh N.D."/>
            <person name="Simon A."/>
            <person name="Yun M.H."/>
        </authorList>
    </citation>
    <scope>NUCLEOTIDE SEQUENCE</scope>
    <source>
        <strain evidence="2">20211129_DDA</strain>
        <tissue evidence="2">Liver</tissue>
    </source>
</reference>
<proteinExistence type="predicted"/>
<feature type="transmembrane region" description="Helical" evidence="1">
    <location>
        <begin position="48"/>
        <end position="78"/>
    </location>
</feature>
<dbReference type="EMBL" id="JANPWB010000008">
    <property type="protein sequence ID" value="KAJ1167344.1"/>
    <property type="molecule type" value="Genomic_DNA"/>
</dbReference>
<evidence type="ECO:0000313" key="3">
    <source>
        <dbReference type="Proteomes" id="UP001066276"/>
    </source>
</evidence>
<feature type="non-terminal residue" evidence="2">
    <location>
        <position position="1"/>
    </location>
</feature>
<dbReference type="Proteomes" id="UP001066276">
    <property type="component" value="Chromosome 4_2"/>
</dbReference>
<protein>
    <submittedName>
        <fullName evidence="2">Uncharacterized protein</fullName>
    </submittedName>
</protein>
<name>A0AAV7ST87_PLEWA</name>
<keyword evidence="1" id="KW-1133">Transmembrane helix</keyword>
<feature type="non-terminal residue" evidence="2">
    <location>
        <position position="103"/>
    </location>
</feature>
<organism evidence="2 3">
    <name type="scientific">Pleurodeles waltl</name>
    <name type="common">Iberian ribbed newt</name>
    <dbReference type="NCBI Taxonomy" id="8319"/>
    <lineage>
        <taxon>Eukaryota</taxon>
        <taxon>Metazoa</taxon>
        <taxon>Chordata</taxon>
        <taxon>Craniata</taxon>
        <taxon>Vertebrata</taxon>
        <taxon>Euteleostomi</taxon>
        <taxon>Amphibia</taxon>
        <taxon>Batrachia</taxon>
        <taxon>Caudata</taxon>
        <taxon>Salamandroidea</taxon>
        <taxon>Salamandridae</taxon>
        <taxon>Pleurodelinae</taxon>
        <taxon>Pleurodeles</taxon>
    </lineage>
</organism>
<keyword evidence="3" id="KW-1185">Reference proteome</keyword>
<keyword evidence="1" id="KW-0472">Membrane</keyword>
<evidence type="ECO:0000313" key="2">
    <source>
        <dbReference type="EMBL" id="KAJ1167344.1"/>
    </source>
</evidence>
<comment type="caution">
    <text evidence="2">The sequence shown here is derived from an EMBL/GenBank/DDBJ whole genome shotgun (WGS) entry which is preliminary data.</text>
</comment>